<evidence type="ECO:0000313" key="4">
    <source>
        <dbReference type="Proteomes" id="UP000622552"/>
    </source>
</evidence>
<protein>
    <submittedName>
        <fullName evidence="3">Molybdopterin/thiamine biosynthesis adenylyltransferase</fullName>
    </submittedName>
</protein>
<dbReference type="InterPro" id="IPR035985">
    <property type="entry name" value="Ubiquitin-activating_enz"/>
</dbReference>
<dbReference type="RefSeq" id="WP_197002637.1">
    <property type="nucleotide sequence ID" value="NZ_BONS01000002.1"/>
</dbReference>
<evidence type="ECO:0000256" key="1">
    <source>
        <dbReference type="SAM" id="Phobius"/>
    </source>
</evidence>
<evidence type="ECO:0000313" key="3">
    <source>
        <dbReference type="EMBL" id="MBG6135541.1"/>
    </source>
</evidence>
<keyword evidence="1" id="KW-0472">Membrane</keyword>
<gene>
    <name evidence="3" type="ORF">IW245_001735</name>
</gene>
<dbReference type="GO" id="GO:0004792">
    <property type="term" value="F:thiosulfate-cyanide sulfurtransferase activity"/>
    <property type="evidence" value="ECO:0007669"/>
    <property type="project" value="TreeGrafter"/>
</dbReference>
<evidence type="ECO:0000259" key="2">
    <source>
        <dbReference type="Pfam" id="PF00899"/>
    </source>
</evidence>
<keyword evidence="1" id="KW-0812">Transmembrane</keyword>
<dbReference type="InterPro" id="IPR045886">
    <property type="entry name" value="ThiF/MoeB/HesA"/>
</dbReference>
<sequence>MRPILKPVDEYRVGDTLRLVRELGVWFDLDDADGGVAALLGQLDGTSTVEEIGARLAIDAAPAIAALDDAGLLEDADAPHTLTADDHERYASNLAFLSTFASLTTSRYALHARLRAARVVLLGVGGLGSTLLLSLAGAGVGHLTLLDVDRVELRNLTRQFLYTEADVGRTKVHRAGARALAVNPTLDIRTVERLVTCPEDVAPLLEDADLVLCGIDRPRQVRHWVSRACVAAGVPFLSGGMTVTKGVYFGFTPGRDGCMECWEAHAGPLDDARVRPPVNRAMGPMAAVVGGLVGVEALRVLTGFAPPVSMGRVWTVDFATGETTVFDEWTRREDCPACGNAAAPR</sequence>
<dbReference type="PANTHER" id="PTHR10953">
    <property type="entry name" value="UBIQUITIN-ACTIVATING ENZYME E1"/>
    <property type="match status" value="1"/>
</dbReference>
<organism evidence="3 4">
    <name type="scientific">Longispora fulva</name>
    <dbReference type="NCBI Taxonomy" id="619741"/>
    <lineage>
        <taxon>Bacteria</taxon>
        <taxon>Bacillati</taxon>
        <taxon>Actinomycetota</taxon>
        <taxon>Actinomycetes</taxon>
        <taxon>Micromonosporales</taxon>
        <taxon>Micromonosporaceae</taxon>
        <taxon>Longispora</taxon>
    </lineage>
</organism>
<proteinExistence type="predicted"/>
<keyword evidence="4" id="KW-1185">Reference proteome</keyword>
<keyword evidence="3" id="KW-0548">Nucleotidyltransferase</keyword>
<accession>A0A8J7GRC1</accession>
<dbReference type="SUPFAM" id="SSF69572">
    <property type="entry name" value="Activating enzymes of the ubiquitin-like proteins"/>
    <property type="match status" value="1"/>
</dbReference>
<name>A0A8J7GRC1_9ACTN</name>
<reference evidence="3" key="1">
    <citation type="submission" date="2020-11" db="EMBL/GenBank/DDBJ databases">
        <title>Sequencing the genomes of 1000 actinobacteria strains.</title>
        <authorList>
            <person name="Klenk H.-P."/>
        </authorList>
    </citation>
    <scope>NUCLEOTIDE SEQUENCE</scope>
    <source>
        <strain evidence="3">DSM 45356</strain>
    </source>
</reference>
<dbReference type="AlphaFoldDB" id="A0A8J7GRC1"/>
<keyword evidence="3" id="KW-0808">Transferase</keyword>
<comment type="caution">
    <text evidence="3">The sequence shown here is derived from an EMBL/GenBank/DDBJ whole genome shotgun (WGS) entry which is preliminary data.</text>
</comment>
<dbReference type="GO" id="GO:0008641">
    <property type="term" value="F:ubiquitin-like modifier activating enzyme activity"/>
    <property type="evidence" value="ECO:0007669"/>
    <property type="project" value="InterPro"/>
</dbReference>
<feature type="transmembrane region" description="Helical" evidence="1">
    <location>
        <begin position="119"/>
        <end position="145"/>
    </location>
</feature>
<dbReference type="PANTHER" id="PTHR10953:SF102">
    <property type="entry name" value="ADENYLYLTRANSFERASE AND SULFURTRANSFERASE MOCS3"/>
    <property type="match status" value="1"/>
</dbReference>
<dbReference type="Pfam" id="PF00899">
    <property type="entry name" value="ThiF"/>
    <property type="match status" value="1"/>
</dbReference>
<dbReference type="InterPro" id="IPR000594">
    <property type="entry name" value="ThiF_NAD_FAD-bd"/>
</dbReference>
<dbReference type="GO" id="GO:0016779">
    <property type="term" value="F:nucleotidyltransferase activity"/>
    <property type="evidence" value="ECO:0007669"/>
    <property type="project" value="UniProtKB-KW"/>
</dbReference>
<dbReference type="Proteomes" id="UP000622552">
    <property type="component" value="Unassembled WGS sequence"/>
</dbReference>
<keyword evidence="1" id="KW-1133">Transmembrane helix</keyword>
<dbReference type="EMBL" id="JADOUF010000001">
    <property type="protein sequence ID" value="MBG6135541.1"/>
    <property type="molecule type" value="Genomic_DNA"/>
</dbReference>
<dbReference type="GO" id="GO:0005737">
    <property type="term" value="C:cytoplasm"/>
    <property type="evidence" value="ECO:0007669"/>
    <property type="project" value="TreeGrafter"/>
</dbReference>
<dbReference type="Gene3D" id="3.40.50.720">
    <property type="entry name" value="NAD(P)-binding Rossmann-like Domain"/>
    <property type="match status" value="1"/>
</dbReference>
<feature type="domain" description="THIF-type NAD/FAD binding fold" evidence="2">
    <location>
        <begin position="111"/>
        <end position="336"/>
    </location>
</feature>